<evidence type="ECO:0000256" key="1">
    <source>
        <dbReference type="ARBA" id="ARBA00004141"/>
    </source>
</evidence>
<comment type="caution">
    <text evidence="7">The sequence shown here is derived from an EMBL/GenBank/DDBJ whole genome shotgun (WGS) entry which is preliminary data.</text>
</comment>
<feature type="transmembrane region" description="Helical" evidence="6">
    <location>
        <begin position="362"/>
        <end position="386"/>
    </location>
</feature>
<protein>
    <submittedName>
        <fullName evidence="7">Major Facilitator Superfamily</fullName>
    </submittedName>
</protein>
<evidence type="ECO:0000313" key="7">
    <source>
        <dbReference type="EMBL" id="RJE19984.1"/>
    </source>
</evidence>
<sequence>MQNWSTARKAVNYTIVMGMTVIIFTALSTQTIFWQQMIVDLGVSYSELNQAMSVNYVGLAFGCVFFIPLAKKYGRRPVYIVSTALMLATSFWTYKIHSLAELYVCNLLQGLAGATNEAIAEITSFLTPMAAGTQATRSGWRSSYSTLGIFNAIFLVLFMFLYEESKYVPVLTGQAQIETAQEGIPENTEQDRKSILQSDTKTSLHTGPSSLNHELDPSIPLNSWRKRLALVTPTPEPICPYYCRPFYILLSFPAVMFAALQYAAGVIWLTITSSVLSLVFPKPPYNFTPEQIGFMSVGPFIGNLIGSIYGGVLGDRSILFFSRRNKGFYEPEMRLYILHIPAIAMSGGLIMFGTTIARGMHWIFPSIGGALFGFGLGSISDAALTLVIDSYREITGDAFTGVAFLRNAASIGIPFAMTPWMERNGLQNMFIACGFICLAITSLILPMVFWGKRARRGLATRYYRMVEQHGHSLGH</sequence>
<dbReference type="GO" id="GO:0005886">
    <property type="term" value="C:plasma membrane"/>
    <property type="evidence" value="ECO:0007669"/>
    <property type="project" value="TreeGrafter"/>
</dbReference>
<feature type="transmembrane region" description="Helical" evidence="6">
    <location>
        <begin position="335"/>
        <end position="356"/>
    </location>
</feature>
<reference evidence="8" key="1">
    <citation type="submission" date="2017-02" db="EMBL/GenBank/DDBJ databases">
        <authorList>
            <person name="Tafer H."/>
            <person name="Lopandic K."/>
        </authorList>
    </citation>
    <scope>NUCLEOTIDE SEQUENCE [LARGE SCALE GENOMIC DNA]</scope>
    <source>
        <strain evidence="8">CBS 366.77</strain>
    </source>
</reference>
<dbReference type="STRING" id="2070753.A0A3A2ZKU7"/>
<dbReference type="PANTHER" id="PTHR23502:SF50">
    <property type="entry name" value="TRANSPORTER, PUTATIVE (AFU_ORTHOLOGUE AFUA_5G00430)-RELATED"/>
    <property type="match status" value="1"/>
</dbReference>
<dbReference type="PANTHER" id="PTHR23502">
    <property type="entry name" value="MAJOR FACILITATOR SUPERFAMILY"/>
    <property type="match status" value="1"/>
</dbReference>
<dbReference type="Proteomes" id="UP000266188">
    <property type="component" value="Unassembled WGS sequence"/>
</dbReference>
<accession>A0A3A2ZKU7</accession>
<evidence type="ECO:0000256" key="2">
    <source>
        <dbReference type="ARBA" id="ARBA00022692"/>
    </source>
</evidence>
<dbReference type="EMBL" id="MVGC01000350">
    <property type="protein sequence ID" value="RJE19984.1"/>
    <property type="molecule type" value="Genomic_DNA"/>
</dbReference>
<feature type="region of interest" description="Disordered" evidence="5">
    <location>
        <begin position="181"/>
        <end position="214"/>
    </location>
</feature>
<organism evidence="7 8">
    <name type="scientific">Aspergillus sclerotialis</name>
    <dbReference type="NCBI Taxonomy" id="2070753"/>
    <lineage>
        <taxon>Eukaryota</taxon>
        <taxon>Fungi</taxon>
        <taxon>Dikarya</taxon>
        <taxon>Ascomycota</taxon>
        <taxon>Pezizomycotina</taxon>
        <taxon>Eurotiomycetes</taxon>
        <taxon>Eurotiomycetidae</taxon>
        <taxon>Eurotiales</taxon>
        <taxon>Aspergillaceae</taxon>
        <taxon>Aspergillus</taxon>
        <taxon>Aspergillus subgen. Polypaecilum</taxon>
    </lineage>
</organism>
<evidence type="ECO:0000313" key="8">
    <source>
        <dbReference type="Proteomes" id="UP000266188"/>
    </source>
</evidence>
<dbReference type="AlphaFoldDB" id="A0A3A2ZKU7"/>
<gene>
    <name evidence="7" type="ORF">PHISCL_07682</name>
</gene>
<feature type="transmembrane region" description="Helical" evidence="6">
    <location>
        <begin position="77"/>
        <end position="94"/>
    </location>
</feature>
<dbReference type="OrthoDB" id="5215911at2759"/>
<comment type="subcellular location">
    <subcellularLocation>
        <location evidence="1">Membrane</location>
        <topology evidence="1">Multi-pass membrane protein</topology>
    </subcellularLocation>
</comment>
<feature type="transmembrane region" description="Helical" evidence="6">
    <location>
        <begin position="429"/>
        <end position="451"/>
    </location>
</feature>
<evidence type="ECO:0000256" key="5">
    <source>
        <dbReference type="SAM" id="MobiDB-lite"/>
    </source>
</evidence>
<feature type="transmembrane region" description="Helical" evidence="6">
    <location>
        <begin position="398"/>
        <end position="417"/>
    </location>
</feature>
<name>A0A3A2ZKU7_9EURO</name>
<proteinExistence type="predicted"/>
<dbReference type="InterPro" id="IPR011701">
    <property type="entry name" value="MFS"/>
</dbReference>
<keyword evidence="3 6" id="KW-1133">Transmembrane helix</keyword>
<dbReference type="GO" id="GO:0022857">
    <property type="term" value="F:transmembrane transporter activity"/>
    <property type="evidence" value="ECO:0007669"/>
    <property type="project" value="InterPro"/>
</dbReference>
<feature type="transmembrane region" description="Helical" evidence="6">
    <location>
        <begin position="144"/>
        <end position="162"/>
    </location>
</feature>
<feature type="transmembrane region" description="Helical" evidence="6">
    <location>
        <begin position="246"/>
        <end position="271"/>
    </location>
</feature>
<feature type="transmembrane region" description="Helical" evidence="6">
    <location>
        <begin position="53"/>
        <end position="70"/>
    </location>
</feature>
<dbReference type="InterPro" id="IPR036259">
    <property type="entry name" value="MFS_trans_sf"/>
</dbReference>
<evidence type="ECO:0000256" key="4">
    <source>
        <dbReference type="ARBA" id="ARBA00023136"/>
    </source>
</evidence>
<keyword evidence="2 6" id="KW-0812">Transmembrane</keyword>
<dbReference type="SUPFAM" id="SSF103473">
    <property type="entry name" value="MFS general substrate transporter"/>
    <property type="match status" value="1"/>
</dbReference>
<feature type="transmembrane region" description="Helical" evidence="6">
    <location>
        <begin position="12"/>
        <end position="33"/>
    </location>
</feature>
<keyword evidence="8" id="KW-1185">Reference proteome</keyword>
<feature type="compositionally biased region" description="Polar residues" evidence="5">
    <location>
        <begin position="195"/>
        <end position="212"/>
    </location>
</feature>
<dbReference type="Pfam" id="PF07690">
    <property type="entry name" value="MFS_1"/>
    <property type="match status" value="2"/>
</dbReference>
<feature type="transmembrane region" description="Helical" evidence="6">
    <location>
        <begin position="291"/>
        <end position="314"/>
    </location>
</feature>
<keyword evidence="4 6" id="KW-0472">Membrane</keyword>
<evidence type="ECO:0000256" key="3">
    <source>
        <dbReference type="ARBA" id="ARBA00022989"/>
    </source>
</evidence>
<dbReference type="Gene3D" id="1.20.1250.20">
    <property type="entry name" value="MFS general substrate transporter like domains"/>
    <property type="match status" value="1"/>
</dbReference>
<evidence type="ECO:0000256" key="6">
    <source>
        <dbReference type="SAM" id="Phobius"/>
    </source>
</evidence>